<comment type="caution">
    <text evidence="2">The sequence shown here is derived from an EMBL/GenBank/DDBJ whole genome shotgun (WGS) entry which is preliminary data.</text>
</comment>
<feature type="compositionally biased region" description="Acidic residues" evidence="1">
    <location>
        <begin position="446"/>
        <end position="457"/>
    </location>
</feature>
<keyword evidence="3" id="KW-1185">Reference proteome</keyword>
<evidence type="ECO:0000313" key="3">
    <source>
        <dbReference type="Proteomes" id="UP001217089"/>
    </source>
</evidence>
<feature type="region of interest" description="Disordered" evidence="1">
    <location>
        <begin position="146"/>
        <end position="165"/>
    </location>
</feature>
<protein>
    <recommendedName>
        <fullName evidence="4">DH domain-containing protein</fullName>
    </recommendedName>
</protein>
<feature type="compositionally biased region" description="Basic and acidic residues" evidence="1">
    <location>
        <begin position="76"/>
        <end position="100"/>
    </location>
</feature>
<feature type="region of interest" description="Disordered" evidence="1">
    <location>
        <begin position="573"/>
        <end position="595"/>
    </location>
</feature>
<feature type="region of interest" description="Disordered" evidence="1">
    <location>
        <begin position="76"/>
        <end position="104"/>
    </location>
</feature>
<proteinExistence type="predicted"/>
<sequence>MEIREKFVAEWKSNFSEVNPPDVDFSIDTLQTTLELYNHDCLLKKQELLKLEFVVNFLQKVVKEKSDVEEDSKINVHQAESESRKKVQGLDHVSENRPETEPSYSLTDGIQAIAKNAKTVITVGLTTAHIENSKPKNENIFANFKLRPAPKPPVHVGPVDNSGQGKFELKFDKQEMKENTGKTLDTFGKPLSGPRWSISSSSRSKSQSEGVSNKHESEKQAKPSVPPRVTSHLTYNSEQTKNIPANKMVKFSEKEPEISSRSSSTPNSPRLNKLKNNNLSDKATDESSDDISDIGKCIDELKEMKKQEELKSTATGLDSVNNQMMITGNVPINTNLTVDCNSDKIIETDKNNDIEEEDMMRRSNGMRISRNVDDMLKGTKYSELDFSGNKRELKSGNDKKSFLEQGKSMTYVQLSKNKRGRNKSAPDYENVSLDFILTKCNQSDESPSDSDENENYENVDTKRNPPILESDIDSVCDLIKQDKPMKPLVEADSEHDDGLYDNAMAPCDENDVTPTPESVSSTSSWTFVSGENVSYDSGGRDSVFIRPSDLPDGKVSHGEKDRVMKKNILIEENGFQNTHHAEKAKIEKPEDKERTRKLHMRQILVKGVLESEKTYLKILEQAYRVQKKAAEQYR</sequence>
<accession>A0ABQ9F417</accession>
<feature type="compositionally biased region" description="Basic and acidic residues" evidence="1">
    <location>
        <begin position="579"/>
        <end position="594"/>
    </location>
</feature>
<reference evidence="2 3" key="1">
    <citation type="submission" date="2022-12" db="EMBL/GenBank/DDBJ databases">
        <title>Chromosome-level genome of Tegillarca granosa.</title>
        <authorList>
            <person name="Kim J."/>
        </authorList>
    </citation>
    <scope>NUCLEOTIDE SEQUENCE [LARGE SCALE GENOMIC DNA]</scope>
    <source>
        <strain evidence="2">Teg-2019</strain>
        <tissue evidence="2">Adductor muscle</tissue>
    </source>
</reference>
<name>A0ABQ9F417_TEGGR</name>
<evidence type="ECO:0000313" key="2">
    <source>
        <dbReference type="EMBL" id="KAJ8312089.1"/>
    </source>
</evidence>
<feature type="compositionally biased region" description="Low complexity" evidence="1">
    <location>
        <begin position="259"/>
        <end position="279"/>
    </location>
</feature>
<feature type="compositionally biased region" description="Low complexity" evidence="1">
    <location>
        <begin position="197"/>
        <end position="211"/>
    </location>
</feature>
<organism evidence="2 3">
    <name type="scientific">Tegillarca granosa</name>
    <name type="common">Malaysian cockle</name>
    <name type="synonym">Anadara granosa</name>
    <dbReference type="NCBI Taxonomy" id="220873"/>
    <lineage>
        <taxon>Eukaryota</taxon>
        <taxon>Metazoa</taxon>
        <taxon>Spiralia</taxon>
        <taxon>Lophotrochozoa</taxon>
        <taxon>Mollusca</taxon>
        <taxon>Bivalvia</taxon>
        <taxon>Autobranchia</taxon>
        <taxon>Pteriomorphia</taxon>
        <taxon>Arcoida</taxon>
        <taxon>Arcoidea</taxon>
        <taxon>Arcidae</taxon>
        <taxon>Tegillarca</taxon>
    </lineage>
</organism>
<evidence type="ECO:0008006" key="4">
    <source>
        <dbReference type="Google" id="ProtNLM"/>
    </source>
</evidence>
<evidence type="ECO:0000256" key="1">
    <source>
        <dbReference type="SAM" id="MobiDB-lite"/>
    </source>
</evidence>
<feature type="region of interest" description="Disordered" evidence="1">
    <location>
        <begin position="441"/>
        <end position="467"/>
    </location>
</feature>
<feature type="compositionally biased region" description="Polar residues" evidence="1">
    <location>
        <begin position="231"/>
        <end position="243"/>
    </location>
</feature>
<gene>
    <name evidence="2" type="ORF">KUTeg_009462</name>
</gene>
<feature type="compositionally biased region" description="Basic and acidic residues" evidence="1">
    <location>
        <begin position="212"/>
        <end position="221"/>
    </location>
</feature>
<feature type="region of interest" description="Disordered" evidence="1">
    <location>
        <begin position="181"/>
        <end position="291"/>
    </location>
</feature>
<dbReference type="Proteomes" id="UP001217089">
    <property type="component" value="Unassembled WGS sequence"/>
</dbReference>
<dbReference type="EMBL" id="JARBDR010000440">
    <property type="protein sequence ID" value="KAJ8312089.1"/>
    <property type="molecule type" value="Genomic_DNA"/>
</dbReference>